<dbReference type="InterPro" id="IPR027417">
    <property type="entry name" value="P-loop_NTPase"/>
</dbReference>
<sequence length="157" mass="17318">MKSPGGSASLWLRIDSIETAIKALGVVPGSIEDAGYRAAYAIAEDNLRLGRLVVGDCVNPWMLTRDAWRNVGLRAGARVLEIETICSAVDEHRRRVETRVSEIPGHVPPTWAEVADLDYRPWNRAHLVIDTAGQHLTRCVDQALLALDNDAKAELIR</sequence>
<gene>
    <name evidence="1" type="ORF">SS37A_19920</name>
</gene>
<organism evidence="1 2">
    <name type="scientific">Methylocystis iwaonis</name>
    <dbReference type="NCBI Taxonomy" id="2885079"/>
    <lineage>
        <taxon>Bacteria</taxon>
        <taxon>Pseudomonadati</taxon>
        <taxon>Pseudomonadota</taxon>
        <taxon>Alphaproteobacteria</taxon>
        <taxon>Hyphomicrobiales</taxon>
        <taxon>Methylocystaceae</taxon>
        <taxon>Methylocystis</taxon>
    </lineage>
</organism>
<reference evidence="1 2" key="1">
    <citation type="journal article" date="2023" name="Int. J. Syst. Evol. Microbiol.">
        <title>Methylocystis iwaonis sp. nov., a type II methane-oxidizing bacterium from surface soil of a rice paddy field in Japan, and emended description of the genus Methylocystis (ex Whittenbury et al. 1970) Bowman et al. 1993.</title>
        <authorList>
            <person name="Kaise H."/>
            <person name="Sawadogo J.B."/>
            <person name="Alam M.S."/>
            <person name="Ueno C."/>
            <person name="Dianou D."/>
            <person name="Shinjo R."/>
            <person name="Asakawa S."/>
        </authorList>
    </citation>
    <scope>NUCLEOTIDE SEQUENCE [LARGE SCALE GENOMIC DNA]</scope>
    <source>
        <strain evidence="1 2">SS37A-Re</strain>
    </source>
</reference>
<evidence type="ECO:0008006" key="3">
    <source>
        <dbReference type="Google" id="ProtNLM"/>
    </source>
</evidence>
<name>A0ABN6VFR0_9HYPH</name>
<dbReference type="Proteomes" id="UP001317629">
    <property type="component" value="Chromosome"/>
</dbReference>
<proteinExistence type="predicted"/>
<dbReference type="Gene3D" id="3.40.50.300">
    <property type="entry name" value="P-loop containing nucleotide triphosphate hydrolases"/>
    <property type="match status" value="1"/>
</dbReference>
<protein>
    <recommendedName>
        <fullName evidence="3">Kinase</fullName>
    </recommendedName>
</protein>
<dbReference type="SUPFAM" id="SSF52540">
    <property type="entry name" value="P-loop containing nucleoside triphosphate hydrolases"/>
    <property type="match status" value="1"/>
</dbReference>
<evidence type="ECO:0000313" key="2">
    <source>
        <dbReference type="Proteomes" id="UP001317629"/>
    </source>
</evidence>
<dbReference type="EMBL" id="AP027142">
    <property type="protein sequence ID" value="BDV34463.1"/>
    <property type="molecule type" value="Genomic_DNA"/>
</dbReference>
<accession>A0ABN6VFR0</accession>
<evidence type="ECO:0000313" key="1">
    <source>
        <dbReference type="EMBL" id="BDV34463.1"/>
    </source>
</evidence>
<dbReference type="PANTHER" id="PTHR37807">
    <property type="entry name" value="OS07G0160300 PROTEIN"/>
    <property type="match status" value="1"/>
</dbReference>
<keyword evidence="2" id="KW-1185">Reference proteome</keyword>
<dbReference type="PANTHER" id="PTHR37807:SF3">
    <property type="entry name" value="OS07G0160300 PROTEIN"/>
    <property type="match status" value="1"/>
</dbReference>